<evidence type="ECO:0000256" key="2">
    <source>
        <dbReference type="SAM" id="Phobius"/>
    </source>
</evidence>
<accession>A0A8K0VTU5</accession>
<evidence type="ECO:0000256" key="1">
    <source>
        <dbReference type="SAM" id="MobiDB-lite"/>
    </source>
</evidence>
<protein>
    <recommendedName>
        <fullName evidence="3">Heterokaryon incompatibility domain-containing protein</fullName>
    </recommendedName>
</protein>
<dbReference type="EMBL" id="JAGMVJ010000020">
    <property type="protein sequence ID" value="KAH7075155.1"/>
    <property type="molecule type" value="Genomic_DNA"/>
</dbReference>
<keyword evidence="2" id="KW-1133">Transmembrane helix</keyword>
<name>A0A8K0VTU5_9PLEO</name>
<evidence type="ECO:0000313" key="5">
    <source>
        <dbReference type="Proteomes" id="UP000813461"/>
    </source>
</evidence>
<comment type="caution">
    <text evidence="4">The sequence shown here is derived from an EMBL/GenBank/DDBJ whole genome shotgun (WGS) entry which is preliminary data.</text>
</comment>
<feature type="transmembrane region" description="Helical" evidence="2">
    <location>
        <begin position="60"/>
        <end position="79"/>
    </location>
</feature>
<feature type="domain" description="Heterokaryon incompatibility" evidence="3">
    <location>
        <begin position="1275"/>
        <end position="1411"/>
    </location>
</feature>
<evidence type="ECO:0000259" key="3">
    <source>
        <dbReference type="Pfam" id="PF06985"/>
    </source>
</evidence>
<dbReference type="PANTHER" id="PTHR33112">
    <property type="entry name" value="DOMAIN PROTEIN, PUTATIVE-RELATED"/>
    <property type="match status" value="1"/>
</dbReference>
<organism evidence="4 5">
    <name type="scientific">Paraphoma chrysanthemicola</name>
    <dbReference type="NCBI Taxonomy" id="798071"/>
    <lineage>
        <taxon>Eukaryota</taxon>
        <taxon>Fungi</taxon>
        <taxon>Dikarya</taxon>
        <taxon>Ascomycota</taxon>
        <taxon>Pezizomycotina</taxon>
        <taxon>Dothideomycetes</taxon>
        <taxon>Pleosporomycetidae</taxon>
        <taxon>Pleosporales</taxon>
        <taxon>Pleosporineae</taxon>
        <taxon>Phaeosphaeriaceae</taxon>
        <taxon>Paraphoma</taxon>
    </lineage>
</organism>
<reference evidence="4" key="1">
    <citation type="journal article" date="2021" name="Nat. Commun.">
        <title>Genetic determinants of endophytism in the Arabidopsis root mycobiome.</title>
        <authorList>
            <person name="Mesny F."/>
            <person name="Miyauchi S."/>
            <person name="Thiergart T."/>
            <person name="Pickel B."/>
            <person name="Atanasova L."/>
            <person name="Karlsson M."/>
            <person name="Huettel B."/>
            <person name="Barry K.W."/>
            <person name="Haridas S."/>
            <person name="Chen C."/>
            <person name="Bauer D."/>
            <person name="Andreopoulos W."/>
            <person name="Pangilinan J."/>
            <person name="LaButti K."/>
            <person name="Riley R."/>
            <person name="Lipzen A."/>
            <person name="Clum A."/>
            <person name="Drula E."/>
            <person name="Henrissat B."/>
            <person name="Kohler A."/>
            <person name="Grigoriev I.V."/>
            <person name="Martin F.M."/>
            <person name="Hacquard S."/>
        </authorList>
    </citation>
    <scope>NUCLEOTIDE SEQUENCE</scope>
    <source>
        <strain evidence="4">MPI-SDFR-AT-0120</strain>
    </source>
</reference>
<dbReference type="OrthoDB" id="3486565at2759"/>
<feature type="domain" description="Heterokaryon incompatibility" evidence="3">
    <location>
        <begin position="229"/>
        <end position="386"/>
    </location>
</feature>
<gene>
    <name evidence="4" type="ORF">FB567DRAFT_610726</name>
</gene>
<keyword evidence="5" id="KW-1185">Reference proteome</keyword>
<evidence type="ECO:0000313" key="4">
    <source>
        <dbReference type="EMBL" id="KAH7075155.1"/>
    </source>
</evidence>
<feature type="transmembrane region" description="Helical" evidence="2">
    <location>
        <begin position="7"/>
        <end position="31"/>
    </location>
</feature>
<keyword evidence="2" id="KW-0812">Transmembrane</keyword>
<feature type="region of interest" description="Disordered" evidence="1">
    <location>
        <begin position="620"/>
        <end position="639"/>
    </location>
</feature>
<feature type="transmembrane region" description="Helical" evidence="2">
    <location>
        <begin position="91"/>
        <end position="110"/>
    </location>
</feature>
<dbReference type="InterPro" id="IPR010730">
    <property type="entry name" value="HET"/>
</dbReference>
<dbReference type="PANTHER" id="PTHR33112:SF16">
    <property type="entry name" value="HETEROKARYON INCOMPATIBILITY DOMAIN-CONTAINING PROTEIN"/>
    <property type="match status" value="1"/>
</dbReference>
<keyword evidence="2" id="KW-0472">Membrane</keyword>
<sequence>MDRYFRFAGLAAQAILVGAFFGVSLSGYIYVQFAITRTLWKYGQEREWGYLEAFIKGSPFTVLSIYMDTTAMLLFPYHFRLAGLKSKRMRLVYPVLSLVASTVCWWRGYLPNFECRAIINMLLLRQEFLNERTRAADRDASSIPFADEAGLSTLRFDPRVVEKNRASEDLTLDYVARLLGGLHFARDYVYTPLTQARSIRILELEPSTHSDGPLVCSLSEYTLDDAPEFTALSYAWNADGGSTHVLCEMFRLKVTRNCARALHRIRDREGKERSLRLWVDAICIDQGQSEQASREKTQQIQIMGDVYQKATEVIAWVGEHENKSRYICDIITTIGETIDRSPNDADTWETVKDVAFRRARQWTMFTDSWREFFERSWFTRMWPIQEVVLPLPGRVSLLCGDTVLSWEHMRTTWQVLAEIGILIRSFKLDQAVALQFYLSDAVALKRNGPNAASLGARRPLVQSLSEVSLTSIMHATRSKGCSWPKDKFFALYGVLKELGIQHKVDVPRYSTLTEEEVYLQVLQSCFANDRSLDALRFSRSIEHYADHNDFWKARPEPCDSFANVVLASIADIVAAWQRGSRGPAPPWRVRLPTWIPDWTQISHTDADDRDIGLIRTHTTGMSKTSHGAAPSKARPQTRPKNIHKLPMMRRFIQRPQATTDKTHVNARLGCSLEIEGKVIGIVRSVGSVDSFALLWQSVGTSFGFYTWRRSWRAAWNDQKADKEPFFTSTSDAYVAAMIETCRNFLVHSIYAQTKLSLHMLYKVLDWKAAVKYANGAIWTFLIFPYLRSGVCALHPALSMCQPSASENTTSLTKYLIPVLIWALFYFIDHVRSAKNLLKHASAVLVFSVATLLWQLREPIYTTMYGQERWASSDGISNAVLFVMLIGQLLCLIAGSLEDDILLLAARSATLLVSPIQVVEALFYTPMARVTMIVCITTAIHAVRCIAGTWREIRGNDAFRRQDTFTSGLTFFSTETGLTGSTSAPVRLFDTVVILDWVSDPMVLRKTEIGYEVVGAAYVGVKSREQLEASVNGWERIRIHGVVSTKANFSVVDLPVPVYAHDLDMLCNTCQAPTTLPAFGERAEILRNIPNVKDELTSLAALHASANRDCSKCHVILEAVNKWHNTRGDLHHLQHPEQYVIGIAPLPTPGAKAGRTGGLGLAVAVTRKESWEHYGYLAWSRNDYFWEFDVKFELCTENDTTSTRYQIPKLNSVPSNSLCLADYARQAREWLEYCLSSHGDCCSEIVQELPTRVIDVGDHIHQARLLETSPGQRDAYCALSYCWGKSRAFTTTLATFRDRVKGFRIEELPKTISDAVQLASALDSADDWAYEASRMCAVYTNAAITFAAIDSPASDSGLFIAGANRRRIVLERTSGPIYARAHSHSALDDTRASQYDGTPARVLHTRGWCLQEIALSTRVLWMKSSEINWSCIRSTACECDPVPTNTLHRSNLFVLEFILSGVRYHEFLRSEPSQWLDLWTGLVLEFTSRRLTQASDRLPAIAGLATLIQRHLKTRYLFGLWETPDFLEQLLWSSLTHADESTWAQYTRDSRLQLTTDLAPSWSWASSSAHVSIPHGDFSDTMEEVTSSRKSESGGIKTRVWALRSIAVSMNTSNLFGTGTGTLELHSLLVPVMIHTHKSNGESVRSLTYVVQNHSETPDQAPLVLLRQFDWLQRCNIEDADRRYHFDAWRTDSRIDYEDESNWYGKRALYFIFANVSAPQQGKATLFNGLVLEQLNCNDQGIIAYRRLGYGEGAFMKLEDAPPNSQRAPDVIPLRSLDESFTRATWEYWKQLGTWSASDSSSLTTGSSDAVITSLTDTSSARATDYRRPASLPRVWLQNGFWARSAMTSHVR</sequence>
<dbReference type="Proteomes" id="UP000813461">
    <property type="component" value="Unassembled WGS sequence"/>
</dbReference>
<dbReference type="Pfam" id="PF06985">
    <property type="entry name" value="HET"/>
    <property type="match status" value="2"/>
</dbReference>
<proteinExistence type="predicted"/>